<protein>
    <recommendedName>
        <fullName evidence="2">Reverse transcriptase domain-containing protein</fullName>
    </recommendedName>
</protein>
<name>A0A8S3PXT0_MYTED</name>
<dbReference type="InterPro" id="IPR043128">
    <property type="entry name" value="Rev_trsase/Diguanyl_cyclase"/>
</dbReference>
<evidence type="ECO:0000313" key="4">
    <source>
        <dbReference type="Proteomes" id="UP000683360"/>
    </source>
</evidence>
<dbReference type="InterPro" id="IPR000477">
    <property type="entry name" value="RT_dom"/>
</dbReference>
<dbReference type="PROSITE" id="PS50878">
    <property type="entry name" value="RT_POL"/>
    <property type="match status" value="1"/>
</dbReference>
<dbReference type="InterPro" id="IPR036691">
    <property type="entry name" value="Endo/exonu/phosph_ase_sf"/>
</dbReference>
<dbReference type="InterPro" id="IPR005135">
    <property type="entry name" value="Endo/exonuclease/phosphatase"/>
</dbReference>
<dbReference type="Pfam" id="PF03372">
    <property type="entry name" value="Exo_endo_phos"/>
    <property type="match status" value="1"/>
</dbReference>
<dbReference type="SUPFAM" id="SSF56672">
    <property type="entry name" value="DNA/RNA polymerases"/>
    <property type="match status" value="1"/>
</dbReference>
<dbReference type="Gene3D" id="3.60.10.10">
    <property type="entry name" value="Endonuclease/exonuclease/phosphatase"/>
    <property type="match status" value="1"/>
</dbReference>
<dbReference type="PANTHER" id="PTHR47027:SF20">
    <property type="entry name" value="REVERSE TRANSCRIPTASE-LIKE PROTEIN WITH RNA-DIRECTED DNA POLYMERASE DOMAIN"/>
    <property type="match status" value="1"/>
</dbReference>
<keyword evidence="1" id="KW-0175">Coiled coil</keyword>
<keyword evidence="4" id="KW-1185">Reference proteome</keyword>
<dbReference type="SUPFAM" id="SSF56219">
    <property type="entry name" value="DNase I-like"/>
    <property type="match status" value="1"/>
</dbReference>
<reference evidence="3" key="1">
    <citation type="submission" date="2021-03" db="EMBL/GenBank/DDBJ databases">
        <authorList>
            <person name="Bekaert M."/>
        </authorList>
    </citation>
    <scope>NUCLEOTIDE SEQUENCE</scope>
</reference>
<feature type="domain" description="Reverse transcriptase" evidence="2">
    <location>
        <begin position="663"/>
        <end position="898"/>
    </location>
</feature>
<dbReference type="CDD" id="cd01650">
    <property type="entry name" value="RT_nLTR_like"/>
    <property type="match status" value="1"/>
</dbReference>
<sequence length="1139" mass="132236">MGKIRDEMTLEFAEFDNKLKALENKLKQPDNSVQITTPENFAQHKLIFKNVNYTDDGDSTESLKAYVDGLLSNLDLNFTSLNVQRIGNHNNGTDQQRPKPLISHSQDAKLSVAFWNCNGWYVTKETDDSRTLRENILTSLNFDIVGISESHLRDEQTIDLNGYKWIGNNRKTISTNAWRGSGGVGFLIKNNVFNNFDVNILDRNRDDILWIYLQCKYDQDVKFYFCVCYLQPERSCRGNIAQEFYDSLLSQIYLYSTGVPIFLCGDFNGRSGLQQDFDDTLDMVLPRQPIDETKNAFGDYLLDFLRDAKCCMLNGRGQKNKDNFTYVSPQGRSVVDYMIVPYGELTKVSNFEVQLVSDLVIDYNIQLSSNVRLPDHSILTCVIHFSEYEEINKLSETIHHSSNTISGNTFNRKYNISTIPRDIFNSERCVRSLQSIIDSMLHRNNIENRINTIYERLVKTLHDEMDEYMEYTDFNESTNKRKRNIGKPYWNAELQQLLLETNKTEKEFLKFKGDRRIRKQLENNYKLKRREFDKRLRQEERKYTAERLNRIKTMNTSNPKEFWREINKLGPGKENTKIDCVVLNEGGYSNDPNIILGRWKEEYAKLFSGNSNEANNELIDEIEKLNARWEQELSNIDIETGIENEHIANEINDQISLEETKQALRSVKLGKAVGIDNLPNEILRNDNLTNVLHELYNTCFCNGIVPDVWCQNIIQPLLKKGKDYRDPLSYRCISLMSTVAKVFSHILNKRLVKTIRNMYSKLQSVVRISRNTLTDWFSVDAGVRQGDNLAPTLFALFINSLIPEINNLHKGINIGDDMVSCLLYADDLVIMSDSADGLQSQLDSLHKWTKDHLMTVNYDKSKVMHIRKTTVNQCGHTFMFGDKTLELTSKYRYLGLVICEHTDFTTTTHELLTAGSRALGSLTSKYYNMGNMDYDTYTKIYDSTVSPILEYASAVWGFKKYNPLERLQYRAIRTFLGVGKHAPLPAITGDTGWTPIHMKTQCNMIKLWCKLCEIPEYRLCRKTFMWDFNISNRYKRTWSNDVKTIMTKCGLHDVYFNQNSERQPTAHIVSCVKNKLVELHQQEWLKALEDMPKLRTYKNIKADYNVEPYLKVFIKTTTISDSPDAKRNFTFRNRKGQIS</sequence>
<feature type="coiled-coil region" evidence="1">
    <location>
        <begin position="608"/>
        <end position="639"/>
    </location>
</feature>
<evidence type="ECO:0000256" key="1">
    <source>
        <dbReference type="SAM" id="Coils"/>
    </source>
</evidence>
<dbReference type="GO" id="GO:0003824">
    <property type="term" value="F:catalytic activity"/>
    <property type="evidence" value="ECO:0007669"/>
    <property type="project" value="InterPro"/>
</dbReference>
<proteinExistence type="predicted"/>
<dbReference type="OrthoDB" id="6180436at2759"/>
<dbReference type="Pfam" id="PF00078">
    <property type="entry name" value="RVT_1"/>
    <property type="match status" value="1"/>
</dbReference>
<accession>A0A8S3PXT0</accession>
<evidence type="ECO:0000313" key="3">
    <source>
        <dbReference type="EMBL" id="CAG2187898.1"/>
    </source>
</evidence>
<organism evidence="3 4">
    <name type="scientific">Mytilus edulis</name>
    <name type="common">Blue mussel</name>
    <dbReference type="NCBI Taxonomy" id="6550"/>
    <lineage>
        <taxon>Eukaryota</taxon>
        <taxon>Metazoa</taxon>
        <taxon>Spiralia</taxon>
        <taxon>Lophotrochozoa</taxon>
        <taxon>Mollusca</taxon>
        <taxon>Bivalvia</taxon>
        <taxon>Autobranchia</taxon>
        <taxon>Pteriomorphia</taxon>
        <taxon>Mytilida</taxon>
        <taxon>Mytiloidea</taxon>
        <taxon>Mytilidae</taxon>
        <taxon>Mytilinae</taxon>
        <taxon>Mytilus</taxon>
    </lineage>
</organism>
<dbReference type="PANTHER" id="PTHR47027">
    <property type="entry name" value="REVERSE TRANSCRIPTASE DOMAIN-CONTAINING PROTEIN"/>
    <property type="match status" value="1"/>
</dbReference>
<dbReference type="InterPro" id="IPR043502">
    <property type="entry name" value="DNA/RNA_pol_sf"/>
</dbReference>
<comment type="caution">
    <text evidence="3">The sequence shown here is derived from an EMBL/GenBank/DDBJ whole genome shotgun (WGS) entry which is preliminary data.</text>
</comment>
<dbReference type="AlphaFoldDB" id="A0A8S3PXT0"/>
<dbReference type="Gene3D" id="3.30.70.270">
    <property type="match status" value="1"/>
</dbReference>
<dbReference type="EMBL" id="CAJPWZ010000191">
    <property type="protein sequence ID" value="CAG2187898.1"/>
    <property type="molecule type" value="Genomic_DNA"/>
</dbReference>
<gene>
    <name evidence="3" type="ORF">MEDL_3372</name>
</gene>
<evidence type="ECO:0000259" key="2">
    <source>
        <dbReference type="PROSITE" id="PS50878"/>
    </source>
</evidence>
<dbReference type="Proteomes" id="UP000683360">
    <property type="component" value="Unassembled WGS sequence"/>
</dbReference>